<dbReference type="AlphaFoldDB" id="A0A2G6JP11"/>
<gene>
    <name evidence="2" type="ORF">CSA60_01325</name>
</gene>
<proteinExistence type="predicted"/>
<feature type="domain" description="DUF4007" evidence="1">
    <location>
        <begin position="10"/>
        <end position="294"/>
    </location>
</feature>
<dbReference type="Proteomes" id="UP000243469">
    <property type="component" value="Unassembled WGS sequence"/>
</dbReference>
<organism evidence="2 3">
    <name type="scientific">Neptuniibacter caesariensis</name>
    <dbReference type="NCBI Taxonomy" id="207954"/>
    <lineage>
        <taxon>Bacteria</taxon>
        <taxon>Pseudomonadati</taxon>
        <taxon>Pseudomonadota</taxon>
        <taxon>Gammaproteobacteria</taxon>
        <taxon>Oceanospirillales</taxon>
        <taxon>Oceanospirillaceae</taxon>
        <taxon>Neptuniibacter</taxon>
    </lineage>
</organism>
<sequence>MQLVPKTTAFGRHETFALRYGWLTKGFLALKSNRKIFESDDATVQLGVGKNMVTSIRYWLRACQLLEANSTEPTDLGNLLFDPDSGLDPYLEDEATIWLLHWLLASNPKQATTWFWFFNKFHKTNFEAAELVDTLKEYVSENVKTKVSLSTLKNDISAITRMYTKSRANGKLPAEELLDSPFSVLGLITKTHSGFESSPKYRSQLPTAIFAFAVTQFFESLTTNSVPLEQVMYSRENKVTPGAVFRLIESDVVNKLEDMIPLIPNAYELRDVAGQLQIFKIGKERATDYLSLYYTSSAQEVA</sequence>
<reference evidence="2 3" key="1">
    <citation type="submission" date="2017-10" db="EMBL/GenBank/DDBJ databases">
        <title>Novel microbial diversity and functional potential in the marine mammal oral microbiome.</title>
        <authorList>
            <person name="Dudek N.K."/>
            <person name="Sun C.L."/>
            <person name="Burstein D."/>
            <person name="Kantor R.S."/>
            <person name="Aliaga Goltsman D.S."/>
            <person name="Bik E.M."/>
            <person name="Thomas B.C."/>
            <person name="Banfield J.F."/>
            <person name="Relman D.A."/>
        </authorList>
    </citation>
    <scope>NUCLEOTIDE SEQUENCE [LARGE SCALE GENOMIC DNA]</scope>
    <source>
        <strain evidence="2">DOLJORAL78_47_21</strain>
    </source>
</reference>
<dbReference type="InterPro" id="IPR025248">
    <property type="entry name" value="DUF4007"/>
</dbReference>
<evidence type="ECO:0000259" key="1">
    <source>
        <dbReference type="Pfam" id="PF13182"/>
    </source>
</evidence>
<comment type="caution">
    <text evidence="2">The sequence shown here is derived from an EMBL/GenBank/DDBJ whole genome shotgun (WGS) entry which is preliminary data.</text>
</comment>
<protein>
    <recommendedName>
        <fullName evidence="1">DUF4007 domain-containing protein</fullName>
    </recommendedName>
</protein>
<accession>A0A2G6JP11</accession>
<dbReference type="Pfam" id="PF13182">
    <property type="entry name" value="DUF4007"/>
    <property type="match status" value="1"/>
</dbReference>
<name>A0A2G6JP11_NEPCE</name>
<evidence type="ECO:0000313" key="3">
    <source>
        <dbReference type="Proteomes" id="UP000243469"/>
    </source>
</evidence>
<evidence type="ECO:0000313" key="2">
    <source>
        <dbReference type="EMBL" id="PIE25161.1"/>
    </source>
</evidence>
<dbReference type="EMBL" id="PDSH01000012">
    <property type="protein sequence ID" value="PIE25161.1"/>
    <property type="molecule type" value="Genomic_DNA"/>
</dbReference>